<reference evidence="1 2" key="1">
    <citation type="submission" date="2017-06" db="EMBL/GenBank/DDBJ databases">
        <authorList>
            <consortium name="Pathogen Informatics"/>
        </authorList>
    </citation>
    <scope>NUCLEOTIDE SEQUENCE [LARGE SCALE GENOMIC DNA]</scope>
    <source>
        <strain evidence="1 2">NCTC12149</strain>
    </source>
</reference>
<proteinExistence type="predicted"/>
<evidence type="ECO:0000313" key="2">
    <source>
        <dbReference type="Proteomes" id="UP000215355"/>
    </source>
</evidence>
<dbReference type="KEGG" id="smiz:4412673_03799"/>
<organism evidence="1 2">
    <name type="scientific">Sphingobacterium mizutaii</name>
    <dbReference type="NCBI Taxonomy" id="1010"/>
    <lineage>
        <taxon>Bacteria</taxon>
        <taxon>Pseudomonadati</taxon>
        <taxon>Bacteroidota</taxon>
        <taxon>Sphingobacteriia</taxon>
        <taxon>Sphingobacteriales</taxon>
        <taxon>Sphingobacteriaceae</taxon>
        <taxon>Sphingobacterium</taxon>
    </lineage>
</organism>
<dbReference type="EMBL" id="LT906468">
    <property type="protein sequence ID" value="SNV62449.1"/>
    <property type="molecule type" value="Genomic_DNA"/>
</dbReference>
<name>A0AAJ4XGY0_9SPHI</name>
<evidence type="ECO:0000313" key="1">
    <source>
        <dbReference type="EMBL" id="SNV62449.1"/>
    </source>
</evidence>
<dbReference type="AlphaFoldDB" id="A0AAJ4XGY0"/>
<sequence>MNYFDGLLDRTSSGEHVPSEASGAQGDLVAEIAARTDRFLAKIRRSALDRPLDEGVSRNINALYARASALMDRAASERSTGRAGTGDIAAEVLGSMGSILENLESAYPGILGPELALGKGSRLRKLPELRERFLQLREDIPEGEIGEAFAQKVMDFTQVDRKPSFPLTRRSVTYMEELLRRLGDWDPLHQSGHFTAMESFLVYVNFNSKRCMDLILSRIRSRLGEECRGAKETLLALLDIQRDFAQLHRKEDLWLNPGYLSVGSFVESFLESEIDFCSGAIRAVGEDGIPNGFRKRNVNKLTCNLSADQIAIILRLLDEERVVDARSLSQVYSTIVPFLSTPDRTSLSPGSLRSKSYHPEERDLSKVIGTLQGLLERAGRY</sequence>
<dbReference type="Proteomes" id="UP000215355">
    <property type="component" value="Chromosome 1"/>
</dbReference>
<gene>
    <name evidence="1" type="ORF">SAMEA4412673_03799</name>
</gene>
<protein>
    <submittedName>
        <fullName evidence="1">Uncharacterized protein</fullName>
    </submittedName>
</protein>
<accession>A0AAJ4XGY0</accession>